<dbReference type="EC" id="2.3.1.20" evidence="4"/>
<evidence type="ECO:0000256" key="7">
    <source>
        <dbReference type="ARBA" id="ARBA00022798"/>
    </source>
</evidence>
<evidence type="ECO:0000256" key="4">
    <source>
        <dbReference type="ARBA" id="ARBA00013244"/>
    </source>
</evidence>
<reference evidence="15" key="1">
    <citation type="journal article" date="2019" name="Int. J. Syst. Evol. Microbiol.">
        <title>The Global Catalogue of Microorganisms (GCM) 10K type strain sequencing project: providing services to taxonomists for standard genome sequencing and annotation.</title>
        <authorList>
            <consortium name="The Broad Institute Genomics Platform"/>
            <consortium name="The Broad Institute Genome Sequencing Center for Infectious Disease"/>
            <person name="Wu L."/>
            <person name="Ma J."/>
        </authorList>
    </citation>
    <scope>NUCLEOTIDE SEQUENCE [LARGE SCALE GENOMIC DNA]</scope>
    <source>
        <strain evidence="15">JCM 16343</strain>
    </source>
</reference>
<dbReference type="PANTHER" id="PTHR31650:SF1">
    <property type="entry name" value="WAX ESTER SYNTHASE_DIACYLGLYCEROL ACYLTRANSFERASE 4-RELATED"/>
    <property type="match status" value="1"/>
</dbReference>
<organism evidence="14 15">
    <name type="scientific">Psychrobacter aestuarii</name>
    <dbReference type="NCBI Taxonomy" id="556327"/>
    <lineage>
        <taxon>Bacteria</taxon>
        <taxon>Pseudomonadati</taxon>
        <taxon>Pseudomonadota</taxon>
        <taxon>Gammaproteobacteria</taxon>
        <taxon>Moraxellales</taxon>
        <taxon>Moraxellaceae</taxon>
        <taxon>Psychrobacter</taxon>
    </lineage>
</organism>
<name>A0ABP3FAG6_9GAMM</name>
<evidence type="ECO:0000256" key="3">
    <source>
        <dbReference type="ARBA" id="ARBA00009587"/>
    </source>
</evidence>
<dbReference type="PANTHER" id="PTHR31650">
    <property type="entry name" value="O-ACYLTRANSFERASE (WSD1-LIKE) FAMILY PROTEIN"/>
    <property type="match status" value="1"/>
</dbReference>
<evidence type="ECO:0000259" key="13">
    <source>
        <dbReference type="Pfam" id="PF06974"/>
    </source>
</evidence>
<keyword evidence="8" id="KW-0443">Lipid metabolism</keyword>
<evidence type="ECO:0000256" key="10">
    <source>
        <dbReference type="ARBA" id="ARBA00048109"/>
    </source>
</evidence>
<dbReference type="InterPro" id="IPR009721">
    <property type="entry name" value="O-acyltransferase_WSD1_C"/>
</dbReference>
<dbReference type="EMBL" id="BAAAFR010000001">
    <property type="protein sequence ID" value="GAA0308301.1"/>
    <property type="molecule type" value="Genomic_DNA"/>
</dbReference>
<evidence type="ECO:0000259" key="12">
    <source>
        <dbReference type="Pfam" id="PF03007"/>
    </source>
</evidence>
<dbReference type="RefSeq" id="WP_201504270.1">
    <property type="nucleotide sequence ID" value="NZ_BAAAFR010000001.1"/>
</dbReference>
<feature type="domain" description="O-acyltransferase WSD1 C-terminal" evidence="13">
    <location>
        <begin position="306"/>
        <end position="450"/>
    </location>
</feature>
<dbReference type="Pfam" id="PF06974">
    <property type="entry name" value="WS_DGAT_C"/>
    <property type="match status" value="1"/>
</dbReference>
<protein>
    <recommendedName>
        <fullName evidence="4">diacylglycerol O-acyltransferase</fullName>
        <ecNumber evidence="4">2.3.1.20</ecNumber>
    </recommendedName>
</protein>
<dbReference type="Proteomes" id="UP001501787">
    <property type="component" value="Unassembled WGS sequence"/>
</dbReference>
<gene>
    <name evidence="14" type="ORF">GCM10009129_01760</name>
</gene>
<keyword evidence="15" id="KW-1185">Reference proteome</keyword>
<comment type="pathway">
    <text evidence="2">Lipid metabolism.</text>
</comment>
<evidence type="ECO:0000256" key="8">
    <source>
        <dbReference type="ARBA" id="ARBA00023098"/>
    </source>
</evidence>
<feature type="domain" description="O-acyltransferase WSD1-like N-terminal" evidence="12">
    <location>
        <begin position="4"/>
        <end position="267"/>
    </location>
</feature>
<evidence type="ECO:0000256" key="5">
    <source>
        <dbReference type="ARBA" id="ARBA00022516"/>
    </source>
</evidence>
<accession>A0ABP3FAG6</accession>
<evidence type="ECO:0000256" key="6">
    <source>
        <dbReference type="ARBA" id="ARBA00022679"/>
    </source>
</evidence>
<dbReference type="NCBIfam" id="TIGR02946">
    <property type="entry name" value="acyl_WS_DGAT"/>
    <property type="match status" value="1"/>
</dbReference>
<dbReference type="Pfam" id="PF03007">
    <property type="entry name" value="WS_DGAT_cat"/>
    <property type="match status" value="1"/>
</dbReference>
<comment type="pathway">
    <text evidence="1">Glycerolipid metabolism; triacylglycerol biosynthesis.</text>
</comment>
<evidence type="ECO:0000256" key="2">
    <source>
        <dbReference type="ARBA" id="ARBA00005189"/>
    </source>
</evidence>
<comment type="catalytic activity">
    <reaction evidence="10">
        <text>an acyl-CoA + a 1,2-diacyl-sn-glycerol = a triacyl-sn-glycerol + CoA</text>
        <dbReference type="Rhea" id="RHEA:10868"/>
        <dbReference type="ChEBI" id="CHEBI:17815"/>
        <dbReference type="ChEBI" id="CHEBI:57287"/>
        <dbReference type="ChEBI" id="CHEBI:58342"/>
        <dbReference type="ChEBI" id="CHEBI:64615"/>
        <dbReference type="EC" id="2.3.1.20"/>
    </reaction>
</comment>
<feature type="region of interest" description="Disordered" evidence="11">
    <location>
        <begin position="465"/>
        <end position="493"/>
    </location>
</feature>
<comment type="similarity">
    <text evidence="3">Belongs to the long-chain O-acyltransferase family.</text>
</comment>
<evidence type="ECO:0000256" key="1">
    <source>
        <dbReference type="ARBA" id="ARBA00004771"/>
    </source>
</evidence>
<dbReference type="InterPro" id="IPR014292">
    <property type="entry name" value="Acyl_transf_WS/DGAT"/>
</dbReference>
<dbReference type="InterPro" id="IPR045034">
    <property type="entry name" value="O-acyltransferase_WSD1-like"/>
</dbReference>
<evidence type="ECO:0000313" key="14">
    <source>
        <dbReference type="EMBL" id="GAA0308301.1"/>
    </source>
</evidence>
<evidence type="ECO:0000256" key="11">
    <source>
        <dbReference type="SAM" id="MobiDB-lite"/>
    </source>
</evidence>
<sequence length="493" mass="55135">MRLLNAVDQLFLWMESRRQPMHVGGLFLFELPDADDTSSDFVGQLVRQMQTSNVPPTFPFNQVLDRLMFWQQDDDFDVEHHFRHVALPEPANVRELLRYVSKEHGRLLDRAMPLWECHVIEGLEAESTGRPERFALYFKIHHSLVDGIAAMRLVQKSLSQSATEPMTLPVWSLMTRHRNQIDNILPKDKSIGRIVKAQLGSIVPVCRELVDTIRHHGDDNYVSTLDAPRSILNQRISASRRIAAQSYDMARFRTVSDALGVSINDVVLAVCAGALREYLKSMDALPTKPLIAFVPISLRRDDSMGGNQVSFVLANLGTHLDNPLTRVQLIHRSMNSGKQKFRRMTPTQVINYSALAYAWEGINVLTGLFPKKQAFNLIISNVPGAKKPLYWNGAQMTALYPASVVLNGQGMNITFASYLDKIEFGITACSKLLPHVQNMLALLDDALTELETLSKDALPLTDVTADTKENQRLTHTANTGDDAADAAPPQSAT</sequence>
<keyword evidence="9" id="KW-0012">Acyltransferase</keyword>
<keyword evidence="5" id="KW-0444">Lipid biosynthesis</keyword>
<keyword evidence="6" id="KW-0808">Transferase</keyword>
<evidence type="ECO:0000256" key="9">
    <source>
        <dbReference type="ARBA" id="ARBA00023315"/>
    </source>
</evidence>
<comment type="caution">
    <text evidence="14">The sequence shown here is derived from an EMBL/GenBank/DDBJ whole genome shotgun (WGS) entry which is preliminary data.</text>
</comment>
<proteinExistence type="inferred from homology"/>
<evidence type="ECO:0000313" key="15">
    <source>
        <dbReference type="Proteomes" id="UP001501787"/>
    </source>
</evidence>
<dbReference type="InterPro" id="IPR004255">
    <property type="entry name" value="O-acyltransferase_WSD1_N"/>
</dbReference>
<keyword evidence="7" id="KW-0319">Glycerol metabolism</keyword>